<evidence type="ECO:0000259" key="5">
    <source>
        <dbReference type="PROSITE" id="PS51669"/>
    </source>
</evidence>
<evidence type="ECO:0000256" key="4">
    <source>
        <dbReference type="ARBA" id="ARBA00023014"/>
    </source>
</evidence>
<keyword evidence="1" id="KW-0004">4Fe-4S</keyword>
<dbReference type="PROSITE" id="PS51669">
    <property type="entry name" value="4FE4S_MOW_BIS_MGD"/>
    <property type="match status" value="1"/>
</dbReference>
<evidence type="ECO:0000313" key="7">
    <source>
        <dbReference type="Proteomes" id="UP000595197"/>
    </source>
</evidence>
<accession>A0ABX7BA66</accession>
<organism evidence="6 7">
    <name type="scientific">Skermanella cutis</name>
    <dbReference type="NCBI Taxonomy" id="2775420"/>
    <lineage>
        <taxon>Bacteria</taxon>
        <taxon>Pseudomonadati</taxon>
        <taxon>Pseudomonadota</taxon>
        <taxon>Alphaproteobacteria</taxon>
        <taxon>Rhodospirillales</taxon>
        <taxon>Azospirillaceae</taxon>
        <taxon>Skermanella</taxon>
    </lineage>
</organism>
<dbReference type="RefSeq" id="WP_201077874.1">
    <property type="nucleotide sequence ID" value="NZ_CP067420.1"/>
</dbReference>
<dbReference type="Gene3D" id="3.40.228.10">
    <property type="entry name" value="Dimethylsulfoxide Reductase, domain 2"/>
    <property type="match status" value="1"/>
</dbReference>
<dbReference type="PANTHER" id="PTHR43105">
    <property type="entry name" value="RESPIRATORY NITRATE REDUCTASE"/>
    <property type="match status" value="1"/>
</dbReference>
<evidence type="ECO:0000256" key="3">
    <source>
        <dbReference type="ARBA" id="ARBA00023004"/>
    </source>
</evidence>
<dbReference type="Pfam" id="PF00384">
    <property type="entry name" value="Molybdopterin"/>
    <property type="match status" value="1"/>
</dbReference>
<dbReference type="PIRSF" id="PIRSF000144">
    <property type="entry name" value="CbbBc"/>
    <property type="match status" value="1"/>
</dbReference>
<dbReference type="InterPro" id="IPR009010">
    <property type="entry name" value="Asp_de-COase-like_dom_sf"/>
</dbReference>
<sequence>MAGTHAGTRTDTHCPYCAFQCGMTLVREDACGEVRYTVAARDFPTNRGGLCRKGWTAADLLSAPDRLTTPLMRDSKDGPLRPASWNEALDRITDAIGRTQREHGPAAVGIFGGGGLTNEKSYMLGKFARVALRTPNIDYNGRFCMASAAAAGMKAFGIDRGLPFPLEDIGRAEVILLVGGNPAESLPVMMQYFEEQKRRGGRLIVVDPRVTPTAALADLHLQITPGTDAALGNALLNSVIRQGYLDLDFIGLRTVGFEQVRRTVGSYWPDRSERITGVPADRINEAARMLGTAGTAMVLTARGPEQQSSGVDNVLSFINLALALGKVGKPFCGFGTLTGQGNGQGGREHGQKADQLPGYRKLDNPEHRAHAASVWGVEEASLPGPGLSACELLAALGREEPGKPGIRVLLVMASNIAVSAPDAAQVRQGLRALDLLVVSDMFLSETAGMADVVLPIAQWAEEEGTMTNLEGRVQLRRRAKPAPDGVRTDLQVIKALADRLGRGAHFTDDAREAFGELRRASSGGLADYSGITWERVVAEDGVFWPCPDDAAGPAGTPRLFLDRFPTPDGRARFSPVGHRPPDEEPDQHYPLYLTTGRVLSQYQSGAQTRRVPALLEAEPEAFVEIHPGMARSFGIRNGDRVRLVTRRGDAVVKARLVTTIRMDTLFVPFHWGGAGCANLLTNAALDPVSRIPEFKVCAVRLERADLPRKH</sequence>
<keyword evidence="4" id="KW-0411">Iron-sulfur</keyword>
<dbReference type="Gene3D" id="2.40.40.20">
    <property type="match status" value="1"/>
</dbReference>
<dbReference type="InterPro" id="IPR006656">
    <property type="entry name" value="Mopterin_OxRdtase"/>
</dbReference>
<name>A0ABX7BA66_9PROT</name>
<dbReference type="InterPro" id="IPR006657">
    <property type="entry name" value="MoPterin_dinucl-bd_dom"/>
</dbReference>
<dbReference type="SUPFAM" id="SSF53706">
    <property type="entry name" value="Formate dehydrogenase/DMSO reductase, domains 1-3"/>
    <property type="match status" value="1"/>
</dbReference>
<evidence type="ECO:0000313" key="6">
    <source>
        <dbReference type="EMBL" id="QQP90650.1"/>
    </source>
</evidence>
<proteinExistence type="predicted"/>
<dbReference type="PANTHER" id="PTHR43105:SF10">
    <property type="entry name" value="NADH-QUINONE OXIDOREDUCTASE SUBUNIT G"/>
    <property type="match status" value="1"/>
</dbReference>
<keyword evidence="2" id="KW-0479">Metal-binding</keyword>
<keyword evidence="3" id="KW-0408">Iron</keyword>
<dbReference type="CDD" id="cd00508">
    <property type="entry name" value="MopB_CT_Fdh-Nap-like"/>
    <property type="match status" value="1"/>
</dbReference>
<dbReference type="Proteomes" id="UP000595197">
    <property type="component" value="Chromosome"/>
</dbReference>
<keyword evidence="7" id="KW-1185">Reference proteome</keyword>
<dbReference type="SMART" id="SM00926">
    <property type="entry name" value="Molybdop_Fe4S4"/>
    <property type="match status" value="1"/>
</dbReference>
<dbReference type="InterPro" id="IPR050123">
    <property type="entry name" value="Prok_molybdopt-oxidoreductase"/>
</dbReference>
<evidence type="ECO:0000256" key="1">
    <source>
        <dbReference type="ARBA" id="ARBA00022485"/>
    </source>
</evidence>
<dbReference type="Pfam" id="PF01568">
    <property type="entry name" value="Molydop_binding"/>
    <property type="match status" value="1"/>
</dbReference>
<gene>
    <name evidence="6" type="ORF">IGS68_05275</name>
</gene>
<dbReference type="Gene3D" id="3.40.50.740">
    <property type="match status" value="1"/>
</dbReference>
<dbReference type="SUPFAM" id="SSF50692">
    <property type="entry name" value="ADC-like"/>
    <property type="match status" value="1"/>
</dbReference>
<reference evidence="6" key="1">
    <citation type="submission" date="2021-02" db="EMBL/GenBank/DDBJ databases">
        <title>Skermanella TT6 skin isolate.</title>
        <authorList>
            <person name="Lee K."/>
            <person name="Ganzorig M."/>
        </authorList>
    </citation>
    <scope>NUCLEOTIDE SEQUENCE</scope>
    <source>
        <strain evidence="6">TT6</strain>
    </source>
</reference>
<dbReference type="EMBL" id="CP067420">
    <property type="protein sequence ID" value="QQP90650.1"/>
    <property type="molecule type" value="Genomic_DNA"/>
</dbReference>
<feature type="domain" description="4Fe-4S Mo/W bis-MGD-type" evidence="5">
    <location>
        <begin position="7"/>
        <end position="65"/>
    </location>
</feature>
<dbReference type="InterPro" id="IPR006963">
    <property type="entry name" value="Mopterin_OxRdtase_4Fe-4S_dom"/>
</dbReference>
<dbReference type="Gene3D" id="2.20.25.90">
    <property type="entry name" value="ADC-like domains"/>
    <property type="match status" value="1"/>
</dbReference>
<dbReference type="Pfam" id="PF04879">
    <property type="entry name" value="Molybdop_Fe4S4"/>
    <property type="match status" value="1"/>
</dbReference>
<protein>
    <submittedName>
        <fullName evidence="6">Molybdopterin oxidoreductase family protein</fullName>
    </submittedName>
</protein>
<evidence type="ECO:0000256" key="2">
    <source>
        <dbReference type="ARBA" id="ARBA00022723"/>
    </source>
</evidence>